<dbReference type="RefSeq" id="WP_194507153.1">
    <property type="nucleotide sequence ID" value="NZ_JADILU010000002.1"/>
</dbReference>
<evidence type="ECO:0000256" key="1">
    <source>
        <dbReference type="SAM" id="Phobius"/>
    </source>
</evidence>
<keyword evidence="1" id="KW-0472">Membrane</keyword>
<proteinExistence type="predicted"/>
<accession>A0ABW5ZQC2</accession>
<reference evidence="3" key="1">
    <citation type="journal article" date="2019" name="Int. J. Syst. Evol. Microbiol.">
        <title>The Global Catalogue of Microorganisms (GCM) 10K type strain sequencing project: providing services to taxonomists for standard genome sequencing and annotation.</title>
        <authorList>
            <consortium name="The Broad Institute Genomics Platform"/>
            <consortium name="The Broad Institute Genome Sequencing Center for Infectious Disease"/>
            <person name="Wu L."/>
            <person name="Ma J."/>
        </authorList>
    </citation>
    <scope>NUCLEOTIDE SEQUENCE [LARGE SCALE GENOMIC DNA]</scope>
    <source>
        <strain evidence="3">KCTC 32514</strain>
    </source>
</reference>
<keyword evidence="3" id="KW-1185">Reference proteome</keyword>
<evidence type="ECO:0000313" key="2">
    <source>
        <dbReference type="EMBL" id="MFD2914061.1"/>
    </source>
</evidence>
<feature type="transmembrane region" description="Helical" evidence="1">
    <location>
        <begin position="20"/>
        <end position="41"/>
    </location>
</feature>
<dbReference type="Proteomes" id="UP001597548">
    <property type="component" value="Unassembled WGS sequence"/>
</dbReference>
<evidence type="ECO:0000313" key="3">
    <source>
        <dbReference type="Proteomes" id="UP001597548"/>
    </source>
</evidence>
<dbReference type="EMBL" id="JBHUOS010000001">
    <property type="protein sequence ID" value="MFD2914061.1"/>
    <property type="molecule type" value="Genomic_DNA"/>
</dbReference>
<comment type="caution">
    <text evidence="2">The sequence shown here is derived from an EMBL/GenBank/DDBJ whole genome shotgun (WGS) entry which is preliminary data.</text>
</comment>
<keyword evidence="1" id="KW-0812">Transmembrane</keyword>
<gene>
    <name evidence="2" type="ORF">ACFS29_00290</name>
</gene>
<name>A0ABW5ZQC2_9FLAO</name>
<keyword evidence="1" id="KW-1133">Transmembrane helix</keyword>
<organism evidence="2 3">
    <name type="scientific">Psychroserpens luteus</name>
    <dbReference type="NCBI Taxonomy" id="1434066"/>
    <lineage>
        <taxon>Bacteria</taxon>
        <taxon>Pseudomonadati</taxon>
        <taxon>Bacteroidota</taxon>
        <taxon>Flavobacteriia</taxon>
        <taxon>Flavobacteriales</taxon>
        <taxon>Flavobacteriaceae</taxon>
        <taxon>Psychroserpens</taxon>
    </lineage>
</organism>
<sequence length="236" mass="27601">MKLFHKKRFQLLRGARLSKYLTYAFGEILLVIIGILIALGINNWNNNRQLTNINNELTKKVIKQIERDIQKTKAFQKDLDTIQNIYLKALDRDYDRSKVKMNSMVSTLLYDVYDLPLDQTAINLIDNATLDNSARSKELIAVSSMYKLYAKNINDIENIIYEKLASNLSEIEKTENWYVELITDYKCKDDCIRYLSSAKFKSKIASLRFLYVNLYGDLVYGFENDLEGYKLQLEKL</sequence>
<protein>
    <submittedName>
        <fullName evidence="2">Uncharacterized protein</fullName>
    </submittedName>
</protein>